<dbReference type="AlphaFoldDB" id="A0A2S2QHX9"/>
<organism evidence="1">
    <name type="scientific">Sipha flava</name>
    <name type="common">yellow sugarcane aphid</name>
    <dbReference type="NCBI Taxonomy" id="143950"/>
    <lineage>
        <taxon>Eukaryota</taxon>
        <taxon>Metazoa</taxon>
        <taxon>Ecdysozoa</taxon>
        <taxon>Arthropoda</taxon>
        <taxon>Hexapoda</taxon>
        <taxon>Insecta</taxon>
        <taxon>Pterygota</taxon>
        <taxon>Neoptera</taxon>
        <taxon>Paraneoptera</taxon>
        <taxon>Hemiptera</taxon>
        <taxon>Sternorrhyncha</taxon>
        <taxon>Aphidomorpha</taxon>
        <taxon>Aphidoidea</taxon>
        <taxon>Aphididae</taxon>
        <taxon>Sipha</taxon>
    </lineage>
</organism>
<dbReference type="EMBL" id="GGMS01008118">
    <property type="protein sequence ID" value="MBY77321.1"/>
    <property type="molecule type" value="Transcribed_RNA"/>
</dbReference>
<name>A0A2S2QHX9_9HEMI</name>
<accession>A0A2S2QHX9</accession>
<gene>
    <name evidence="1" type="ORF">g.150424</name>
</gene>
<evidence type="ECO:0000313" key="1">
    <source>
        <dbReference type="EMBL" id="MBY77321.1"/>
    </source>
</evidence>
<protein>
    <submittedName>
        <fullName evidence="1">Uncharacterized protein</fullName>
    </submittedName>
</protein>
<reference evidence="1" key="1">
    <citation type="submission" date="2018-04" db="EMBL/GenBank/DDBJ databases">
        <title>Transcriptome assembly of Sipha flava.</title>
        <authorList>
            <person name="Scully E.D."/>
            <person name="Geib S.M."/>
            <person name="Palmer N.A."/>
            <person name="Koch K."/>
            <person name="Bradshaw J."/>
            <person name="Heng-Moss T."/>
            <person name="Sarath G."/>
        </authorList>
    </citation>
    <scope>NUCLEOTIDE SEQUENCE</scope>
</reference>
<proteinExistence type="predicted"/>
<sequence>MFCDVQTSLRCVRSPCFIPPCPYGGTNVHVYGPPHVPRSNGFAHGTFCGETRDMGPKRSRITWRRHVASILEPFDRVYEITVRLKTVFFPVEIIRPVAAQ</sequence>